<sequence>MALSLHGKPHSRRCCCVRLQFVTRKSTNPSHFRQVAFESEEATVDDVATLLRSGNKTATGSKDTYGYGRTYGGRKIGAHQVIIVHCDTPTQAVTFCQLLVDNYVLRLAPTCVIGATTSPSNRLQRCQVMVMVALACSLTSVSATNVQQSQMHASHYPLSSGQAFNPVAFPLVLSPASGPQSPISEGFLRSKGLGLIDLILLKQLTSRVNQLEETVKNLTNSNFSSSNQGSGAPTSIGGMPKSCDDLQKLGNSKSGFYNIKNSTRLATVFCDFTKPVGDAGFQQWMGDEDAQSKPVYFNVQKLDQLSTDSELIPFEIVRVNQGDAMNASAGIFTAPVNGTYFFSFTSYNVDLMLNGANVAKAQIDESNVEDFHNDSLHLEATLVLTTGDRLWLKPTKSTGILLEGFRYTYFTGMLLAEDIFPAA</sequence>
<evidence type="ECO:0000256" key="3">
    <source>
        <dbReference type="ARBA" id="ARBA00022729"/>
    </source>
</evidence>
<dbReference type="EMBL" id="WJBH02000005">
    <property type="protein sequence ID" value="KAI9557791.1"/>
    <property type="molecule type" value="Genomic_DNA"/>
</dbReference>
<protein>
    <recommendedName>
        <fullName evidence="4">C1q domain-containing protein</fullName>
    </recommendedName>
</protein>
<keyword evidence="3" id="KW-0732">Signal</keyword>
<dbReference type="InterPro" id="IPR008983">
    <property type="entry name" value="Tumour_necrosis_fac-like_dom"/>
</dbReference>
<dbReference type="PRINTS" id="PR00007">
    <property type="entry name" value="COMPLEMNTC1Q"/>
</dbReference>
<keyword evidence="6" id="KW-1185">Reference proteome</keyword>
<accession>A0AAD5PS27</accession>
<evidence type="ECO:0000256" key="2">
    <source>
        <dbReference type="ARBA" id="ARBA00022525"/>
    </source>
</evidence>
<gene>
    <name evidence="5" type="ORF">GHT06_014540</name>
</gene>
<reference evidence="5 6" key="1">
    <citation type="submission" date="2022-05" db="EMBL/GenBank/DDBJ databases">
        <title>A multi-omics perspective on studying reproductive biology in Daphnia sinensis.</title>
        <authorList>
            <person name="Jia J."/>
        </authorList>
    </citation>
    <scope>NUCLEOTIDE SEQUENCE [LARGE SCALE GENOMIC DNA]</scope>
    <source>
        <strain evidence="5 6">WSL</strain>
    </source>
</reference>
<evidence type="ECO:0000259" key="4">
    <source>
        <dbReference type="PROSITE" id="PS50871"/>
    </source>
</evidence>
<dbReference type="GO" id="GO:0005615">
    <property type="term" value="C:extracellular space"/>
    <property type="evidence" value="ECO:0007669"/>
    <property type="project" value="TreeGrafter"/>
</dbReference>
<dbReference type="Pfam" id="PF00386">
    <property type="entry name" value="C1q"/>
    <property type="match status" value="1"/>
</dbReference>
<dbReference type="Gene3D" id="2.60.120.40">
    <property type="match status" value="1"/>
</dbReference>
<dbReference type="Proteomes" id="UP000820818">
    <property type="component" value="Linkage Group LG5"/>
</dbReference>
<dbReference type="InterPro" id="IPR050822">
    <property type="entry name" value="Cerebellin_Synaptic_Org"/>
</dbReference>
<feature type="domain" description="C1q" evidence="4">
    <location>
        <begin position="290"/>
        <end position="421"/>
    </location>
</feature>
<proteinExistence type="predicted"/>
<dbReference type="SUPFAM" id="SSF49842">
    <property type="entry name" value="TNF-like"/>
    <property type="match status" value="1"/>
</dbReference>
<dbReference type="PANTHER" id="PTHR22923:SF62">
    <property type="entry name" value="CVP18"/>
    <property type="match status" value="1"/>
</dbReference>
<dbReference type="InterPro" id="IPR014716">
    <property type="entry name" value="Fibrinogen_a/b/g_C_1"/>
</dbReference>
<dbReference type="InterPro" id="IPR001073">
    <property type="entry name" value="C1q_dom"/>
</dbReference>
<dbReference type="SMART" id="SM00110">
    <property type="entry name" value="C1Q"/>
    <property type="match status" value="1"/>
</dbReference>
<dbReference type="AlphaFoldDB" id="A0AAD5PS27"/>
<organism evidence="5 6">
    <name type="scientific">Daphnia sinensis</name>
    <dbReference type="NCBI Taxonomy" id="1820382"/>
    <lineage>
        <taxon>Eukaryota</taxon>
        <taxon>Metazoa</taxon>
        <taxon>Ecdysozoa</taxon>
        <taxon>Arthropoda</taxon>
        <taxon>Crustacea</taxon>
        <taxon>Branchiopoda</taxon>
        <taxon>Diplostraca</taxon>
        <taxon>Cladocera</taxon>
        <taxon>Anomopoda</taxon>
        <taxon>Daphniidae</taxon>
        <taxon>Daphnia</taxon>
        <taxon>Daphnia similis group</taxon>
    </lineage>
</organism>
<evidence type="ECO:0000313" key="6">
    <source>
        <dbReference type="Proteomes" id="UP000820818"/>
    </source>
</evidence>
<dbReference type="Gene3D" id="3.90.215.10">
    <property type="entry name" value="Gamma Fibrinogen, chain A, domain 1"/>
    <property type="match status" value="1"/>
</dbReference>
<comment type="caution">
    <text evidence="5">The sequence shown here is derived from an EMBL/GenBank/DDBJ whole genome shotgun (WGS) entry which is preliminary data.</text>
</comment>
<evidence type="ECO:0000256" key="1">
    <source>
        <dbReference type="ARBA" id="ARBA00004613"/>
    </source>
</evidence>
<evidence type="ECO:0000313" key="5">
    <source>
        <dbReference type="EMBL" id="KAI9557791.1"/>
    </source>
</evidence>
<name>A0AAD5PS27_9CRUS</name>
<dbReference type="PANTHER" id="PTHR22923">
    <property type="entry name" value="CEREBELLIN-RELATED"/>
    <property type="match status" value="1"/>
</dbReference>
<keyword evidence="2" id="KW-0964">Secreted</keyword>
<comment type="subcellular location">
    <subcellularLocation>
        <location evidence="1">Secreted</location>
    </subcellularLocation>
</comment>
<dbReference type="PROSITE" id="PS50871">
    <property type="entry name" value="C1Q"/>
    <property type="match status" value="1"/>
</dbReference>